<evidence type="ECO:0008006" key="4">
    <source>
        <dbReference type="Google" id="ProtNLM"/>
    </source>
</evidence>
<comment type="caution">
    <text evidence="2">The sequence shown here is derived from an EMBL/GenBank/DDBJ whole genome shotgun (WGS) entry which is preliminary data.</text>
</comment>
<keyword evidence="1" id="KW-1133">Transmembrane helix</keyword>
<keyword evidence="3" id="KW-1185">Reference proteome</keyword>
<feature type="transmembrane region" description="Helical" evidence="1">
    <location>
        <begin position="12"/>
        <end position="36"/>
    </location>
</feature>
<evidence type="ECO:0000256" key="1">
    <source>
        <dbReference type="SAM" id="Phobius"/>
    </source>
</evidence>
<sequence>MPQRLERTARLLCFCLNTLLFLLSIFLIVLVCLAAINAPKPDISPQPLTSYPQYIVTIILIASFSFCLFFLTTFGFISICLPGSFLMSLHIIGQIAMICAQLIAVAFTITVRKRLHLKLEESWEGRPGCIKGAECLPVRRFLHSESLLIVILCVLLFLQIILLIASTVVCEHRSHAERRKLLEQHEEEEDDY</sequence>
<protein>
    <recommendedName>
        <fullName evidence="4">Tetraspanin family protein</fullName>
    </recommendedName>
</protein>
<dbReference type="EMBL" id="JAVFWL010000004">
    <property type="protein sequence ID" value="KAK6749586.1"/>
    <property type="molecule type" value="Genomic_DNA"/>
</dbReference>
<feature type="transmembrane region" description="Helical" evidence="1">
    <location>
        <begin position="147"/>
        <end position="170"/>
    </location>
</feature>
<keyword evidence="1" id="KW-0472">Membrane</keyword>
<evidence type="ECO:0000313" key="2">
    <source>
        <dbReference type="EMBL" id="KAK6749586.1"/>
    </source>
</evidence>
<feature type="transmembrane region" description="Helical" evidence="1">
    <location>
        <begin position="91"/>
        <end position="111"/>
    </location>
</feature>
<reference evidence="2 3" key="1">
    <citation type="submission" date="2023-08" db="EMBL/GenBank/DDBJ databases">
        <title>A Necator americanus chromosomal reference genome.</title>
        <authorList>
            <person name="Ilik V."/>
            <person name="Petrzelkova K.J."/>
            <person name="Pardy F."/>
            <person name="Fuh T."/>
            <person name="Niatou-Singa F.S."/>
            <person name="Gouil Q."/>
            <person name="Baker L."/>
            <person name="Ritchie M.E."/>
            <person name="Jex A.R."/>
            <person name="Gazzola D."/>
            <person name="Li H."/>
            <person name="Toshio Fujiwara R."/>
            <person name="Zhan B."/>
            <person name="Aroian R.V."/>
            <person name="Pafco B."/>
            <person name="Schwarz E.M."/>
        </authorList>
    </citation>
    <scope>NUCLEOTIDE SEQUENCE [LARGE SCALE GENOMIC DNA]</scope>
    <source>
        <strain evidence="2 3">Aroian</strain>
        <tissue evidence="2">Whole animal</tissue>
    </source>
</reference>
<gene>
    <name evidence="2" type="primary">Necator_chrIV.g15208</name>
    <name evidence="2" type="ORF">RB195_001913</name>
</gene>
<feature type="transmembrane region" description="Helical" evidence="1">
    <location>
        <begin position="56"/>
        <end position="79"/>
    </location>
</feature>
<name>A0ABR1DGI5_NECAM</name>
<keyword evidence="1" id="KW-0812">Transmembrane</keyword>
<dbReference type="Proteomes" id="UP001303046">
    <property type="component" value="Unassembled WGS sequence"/>
</dbReference>
<organism evidence="2 3">
    <name type="scientific">Necator americanus</name>
    <name type="common">Human hookworm</name>
    <dbReference type="NCBI Taxonomy" id="51031"/>
    <lineage>
        <taxon>Eukaryota</taxon>
        <taxon>Metazoa</taxon>
        <taxon>Ecdysozoa</taxon>
        <taxon>Nematoda</taxon>
        <taxon>Chromadorea</taxon>
        <taxon>Rhabditida</taxon>
        <taxon>Rhabditina</taxon>
        <taxon>Rhabditomorpha</taxon>
        <taxon>Strongyloidea</taxon>
        <taxon>Ancylostomatidae</taxon>
        <taxon>Bunostominae</taxon>
        <taxon>Necator</taxon>
    </lineage>
</organism>
<accession>A0ABR1DGI5</accession>
<proteinExistence type="predicted"/>
<evidence type="ECO:0000313" key="3">
    <source>
        <dbReference type="Proteomes" id="UP001303046"/>
    </source>
</evidence>